<dbReference type="Gene3D" id="3.40.390.10">
    <property type="entry name" value="Collagenase (Catalytic Domain)"/>
    <property type="match status" value="1"/>
</dbReference>
<sequence length="781" mass="84255">MRRKSILLTLGLLTSLLTAPFQSAYALGVKSVPAPWVYTYAGKQSQSIQKQPTAPVANLEKKSNFVVDFNTVPVMAKPAIQAAIDTWSENFASKVDVKVSISWARASNYGVLAAASSVSNFVFPEAPDKTLYYASALANSIAGRDLDKNKPEMEITITSTAPWYYGTDGNCPKNLYDLQSVILHEMGHGLGFISGSYYDEFSGAARIDQPTPFDAYVQLPDGRRLADMPSPSVETGRALTTSLSWSGENAIKANNNVKPKLYTPAPYEGGSSVSHLDEATFKDSLLDAVMTPNLDSGEVFHSPGPLLLAMFEDMRTKPPAGVSYSLPQVVQNQKALVGDQSVIVQFSPPVNARAAQISGYQIKNLQSGDSVTVTESPAVIKNLKNGSKYSFSITAINSLGVSAAVNTNSVTPQTSWKASVVDASADAKFLATGTYGGKTVIVYTDSKNGDLKLATQNGSKWSISTVDGNSTTGGKTTHNVSGYLSMCTSTSAMTNYLHIFYTDVDELDLRYAVYNGKKWSYEIVDGDGPKIQDYKEPDRVRTASDVSVSNACAINSAGVQVFYRDESQGIVLGAVKYGSSWRYEIVDGDKDTENRSTGDVGFHMKAITVAKKIHLIYDSVNGFDLEKNVTKGEIRYATRSSGVVEDWVYDTLDTPGNGVSVAGYDVTIFNSVRGVTAGWFTGNGISFPYPNLLRTKFVTATTTTTYTPGNFGIPDSPMAIDEKSVLFGCELRLCSLNKADKVISLVSKNQITDGSKSTWITINKTRYALAGVSGKLTLFKP</sequence>
<dbReference type="SUPFAM" id="SSF89372">
    <property type="entry name" value="Fucose-specific lectin"/>
    <property type="match status" value="1"/>
</dbReference>
<proteinExistence type="predicted"/>
<dbReference type="Gene3D" id="2.60.40.10">
    <property type="entry name" value="Immunoglobulins"/>
    <property type="match status" value="1"/>
</dbReference>
<accession>A0A6J7MKA8</accession>
<evidence type="ECO:0000313" key="2">
    <source>
        <dbReference type="EMBL" id="CAB4981116.1"/>
    </source>
</evidence>
<dbReference type="Pfam" id="PF00041">
    <property type="entry name" value="fn3"/>
    <property type="match status" value="1"/>
</dbReference>
<dbReference type="CDD" id="cd00063">
    <property type="entry name" value="FN3"/>
    <property type="match status" value="1"/>
</dbReference>
<organism evidence="2">
    <name type="scientific">freshwater metagenome</name>
    <dbReference type="NCBI Taxonomy" id="449393"/>
    <lineage>
        <taxon>unclassified sequences</taxon>
        <taxon>metagenomes</taxon>
        <taxon>ecological metagenomes</taxon>
    </lineage>
</organism>
<evidence type="ECO:0000259" key="1">
    <source>
        <dbReference type="PROSITE" id="PS50853"/>
    </source>
</evidence>
<dbReference type="SMART" id="SM00060">
    <property type="entry name" value="FN3"/>
    <property type="match status" value="1"/>
</dbReference>
<dbReference type="Gene3D" id="2.120.10.70">
    <property type="entry name" value="Fucose-specific lectin"/>
    <property type="match status" value="1"/>
</dbReference>
<dbReference type="EMBL" id="CAFBOH010000084">
    <property type="protein sequence ID" value="CAB4981116.1"/>
    <property type="molecule type" value="Genomic_DNA"/>
</dbReference>
<gene>
    <name evidence="2" type="ORF">UFOPK3935_00705</name>
</gene>
<name>A0A6J7MKA8_9ZZZZ</name>
<dbReference type="InterPro" id="IPR036116">
    <property type="entry name" value="FN3_sf"/>
</dbReference>
<dbReference type="SUPFAM" id="SSF49265">
    <property type="entry name" value="Fibronectin type III"/>
    <property type="match status" value="1"/>
</dbReference>
<protein>
    <submittedName>
        <fullName evidence="2">Unannotated protein</fullName>
    </submittedName>
</protein>
<dbReference type="PROSITE" id="PS50853">
    <property type="entry name" value="FN3"/>
    <property type="match status" value="1"/>
</dbReference>
<dbReference type="InterPro" id="IPR003961">
    <property type="entry name" value="FN3_dom"/>
</dbReference>
<dbReference type="SUPFAM" id="SSF55486">
    <property type="entry name" value="Metalloproteases ('zincins'), catalytic domain"/>
    <property type="match status" value="1"/>
</dbReference>
<dbReference type="InterPro" id="IPR024079">
    <property type="entry name" value="MetalloPept_cat_dom_sf"/>
</dbReference>
<dbReference type="InterPro" id="IPR013783">
    <property type="entry name" value="Ig-like_fold"/>
</dbReference>
<feature type="domain" description="Fibronectin type-III" evidence="1">
    <location>
        <begin position="326"/>
        <end position="415"/>
    </location>
</feature>
<dbReference type="GO" id="GO:0008237">
    <property type="term" value="F:metallopeptidase activity"/>
    <property type="evidence" value="ECO:0007669"/>
    <property type="project" value="InterPro"/>
</dbReference>
<dbReference type="AlphaFoldDB" id="A0A6J7MKA8"/>
<reference evidence="2" key="1">
    <citation type="submission" date="2020-05" db="EMBL/GenBank/DDBJ databases">
        <authorList>
            <person name="Chiriac C."/>
            <person name="Salcher M."/>
            <person name="Ghai R."/>
            <person name="Kavagutti S V."/>
        </authorList>
    </citation>
    <scope>NUCLEOTIDE SEQUENCE</scope>
</reference>